<protein>
    <submittedName>
        <fullName evidence="3">MerR family transcriptional regulator</fullName>
    </submittedName>
</protein>
<reference evidence="3" key="2">
    <citation type="submission" date="2021-04" db="EMBL/GenBank/DDBJ databases">
        <authorList>
            <person name="Gilroy R."/>
        </authorList>
    </citation>
    <scope>NUCLEOTIDE SEQUENCE</scope>
    <source>
        <strain evidence="3">ChiBcec2-3848</strain>
    </source>
</reference>
<dbReference type="GO" id="GO:0003700">
    <property type="term" value="F:DNA-binding transcription factor activity"/>
    <property type="evidence" value="ECO:0007669"/>
    <property type="project" value="InterPro"/>
</dbReference>
<dbReference type="GO" id="GO:0003677">
    <property type="term" value="F:DNA binding"/>
    <property type="evidence" value="ECO:0007669"/>
    <property type="project" value="UniProtKB-KW"/>
</dbReference>
<evidence type="ECO:0000256" key="1">
    <source>
        <dbReference type="ARBA" id="ARBA00023125"/>
    </source>
</evidence>
<evidence type="ECO:0000313" key="4">
    <source>
        <dbReference type="Proteomes" id="UP000823886"/>
    </source>
</evidence>
<dbReference type="InterPro" id="IPR000551">
    <property type="entry name" value="MerR-type_HTH_dom"/>
</dbReference>
<name>A0A9D2PP90_9FIRM</name>
<dbReference type="EMBL" id="DWVZ01000147">
    <property type="protein sequence ID" value="HJC64111.1"/>
    <property type="molecule type" value="Genomic_DNA"/>
</dbReference>
<evidence type="ECO:0000259" key="2">
    <source>
        <dbReference type="PROSITE" id="PS50937"/>
    </source>
</evidence>
<evidence type="ECO:0000313" key="3">
    <source>
        <dbReference type="EMBL" id="HJC64111.1"/>
    </source>
</evidence>
<dbReference type="AlphaFoldDB" id="A0A9D2PP90"/>
<dbReference type="SUPFAM" id="SSF46955">
    <property type="entry name" value="Putative DNA-binding domain"/>
    <property type="match status" value="1"/>
</dbReference>
<dbReference type="Proteomes" id="UP000823886">
    <property type="component" value="Unassembled WGS sequence"/>
</dbReference>
<reference evidence="3" key="1">
    <citation type="journal article" date="2021" name="PeerJ">
        <title>Extensive microbial diversity within the chicken gut microbiome revealed by metagenomics and culture.</title>
        <authorList>
            <person name="Gilroy R."/>
            <person name="Ravi A."/>
            <person name="Getino M."/>
            <person name="Pursley I."/>
            <person name="Horton D.L."/>
            <person name="Alikhan N.F."/>
            <person name="Baker D."/>
            <person name="Gharbi K."/>
            <person name="Hall N."/>
            <person name="Watson M."/>
            <person name="Adriaenssens E.M."/>
            <person name="Foster-Nyarko E."/>
            <person name="Jarju S."/>
            <person name="Secka A."/>
            <person name="Antonio M."/>
            <person name="Oren A."/>
            <person name="Chaudhuri R.R."/>
            <person name="La Ragione R."/>
            <person name="Hildebrand F."/>
            <person name="Pallen M.J."/>
        </authorList>
    </citation>
    <scope>NUCLEOTIDE SEQUENCE</scope>
    <source>
        <strain evidence="3">ChiBcec2-3848</strain>
    </source>
</reference>
<dbReference type="InterPro" id="IPR009061">
    <property type="entry name" value="DNA-bd_dom_put_sf"/>
</dbReference>
<dbReference type="PANTHER" id="PTHR30204:SF82">
    <property type="entry name" value="TRANSCRIPTIONAL REGULATOR, MERR FAMILY"/>
    <property type="match status" value="1"/>
</dbReference>
<sequence>MSYTIGQVAEKLGISTYALRYYEKEGLLPDVKRNANGIRIFEESDLHFLYVVFCLKNTGMSIEEIRTFIQWAKEGDASLEKRYQLFVERRDAVDRQMEQLKAYRQCIEDKCQYYKEALEAGTEAVHFQKEKKKENFPLGDIVKLEDE</sequence>
<proteinExistence type="predicted"/>
<dbReference type="PROSITE" id="PS50937">
    <property type="entry name" value="HTH_MERR_2"/>
    <property type="match status" value="1"/>
</dbReference>
<feature type="domain" description="HTH merR-type" evidence="2">
    <location>
        <begin position="1"/>
        <end position="71"/>
    </location>
</feature>
<dbReference type="PROSITE" id="PS00552">
    <property type="entry name" value="HTH_MERR_1"/>
    <property type="match status" value="1"/>
</dbReference>
<dbReference type="InterPro" id="IPR047057">
    <property type="entry name" value="MerR_fam"/>
</dbReference>
<dbReference type="Pfam" id="PF13411">
    <property type="entry name" value="MerR_1"/>
    <property type="match status" value="1"/>
</dbReference>
<dbReference type="PANTHER" id="PTHR30204">
    <property type="entry name" value="REDOX-CYCLING DRUG-SENSING TRANSCRIPTIONAL ACTIVATOR SOXR"/>
    <property type="match status" value="1"/>
</dbReference>
<dbReference type="Gene3D" id="1.10.1660.10">
    <property type="match status" value="1"/>
</dbReference>
<comment type="caution">
    <text evidence="3">The sequence shown here is derived from an EMBL/GenBank/DDBJ whole genome shotgun (WGS) entry which is preliminary data.</text>
</comment>
<dbReference type="SMART" id="SM00422">
    <property type="entry name" value="HTH_MERR"/>
    <property type="match status" value="1"/>
</dbReference>
<gene>
    <name evidence="3" type="ORF">H9753_10920</name>
</gene>
<keyword evidence="1" id="KW-0238">DNA-binding</keyword>
<accession>A0A9D2PP90</accession>
<organism evidence="3 4">
    <name type="scientific">Candidatus Blautia merdavium</name>
    <dbReference type="NCBI Taxonomy" id="2838494"/>
    <lineage>
        <taxon>Bacteria</taxon>
        <taxon>Bacillati</taxon>
        <taxon>Bacillota</taxon>
        <taxon>Clostridia</taxon>
        <taxon>Lachnospirales</taxon>
        <taxon>Lachnospiraceae</taxon>
        <taxon>Blautia</taxon>
    </lineage>
</organism>
<dbReference type="PRINTS" id="PR00040">
    <property type="entry name" value="HTHMERR"/>
</dbReference>
<dbReference type="CDD" id="cd01109">
    <property type="entry name" value="HTH_YyaN"/>
    <property type="match status" value="1"/>
</dbReference>